<evidence type="ECO:0000259" key="1">
    <source>
        <dbReference type="Pfam" id="PF12937"/>
    </source>
</evidence>
<dbReference type="SUPFAM" id="SSF81383">
    <property type="entry name" value="F-box domain"/>
    <property type="match status" value="1"/>
</dbReference>
<proteinExistence type="predicted"/>
<dbReference type="Gene3D" id="3.80.10.10">
    <property type="entry name" value="Ribonuclease Inhibitor"/>
    <property type="match status" value="1"/>
</dbReference>
<protein>
    <recommendedName>
        <fullName evidence="1">F-box domain-containing protein</fullName>
    </recommendedName>
</protein>
<sequence length="465" mass="52422">MTTLLSNLPLEILPLILEQLAEAKPKHLLPFCLVSRAFRELTIPYLYERISIYSWHKGGKVVRVFETLSSCPHIARYVHQLEIRGFPRSLSSQRTDGLMETIFLGLSNCVNLQACTWTRDGSLRDGVLRSLQSCMHLRSLTFNGRSEGVYDEKMLLNIKTLQEISVIMPSQRVLDVFLPWINTLCSLKSLTFICKSSPRVTDTFLESISLGCSRLEHLRLVGCIKITYRGVLSILSASTVGLSELSLEGLSPNFDLAAFVERCRASNALRRLKAITLTLNQQRELEETTENIVSLVADVPLERFQIYSVGAVVEAPLTQTFWARILDHHAARLTRLSVHRMLISLDVIEDICLRCDNLDQLFVVVEPEHLDQLALGLASARKLRALHINFPLEAQTDEPPVISPTKALSIVNHCSSTLTQFGCNTRVWQVEREVTVDAEGTLVVSRHLRPYNSPDIPEQFLVVHT</sequence>
<comment type="caution">
    <text evidence="2">The sequence shown here is derived from an EMBL/GenBank/DDBJ whole genome shotgun (WGS) entry which is preliminary data.</text>
</comment>
<organism evidence="2 3">
    <name type="scientific">Hohenbuehelia grisea</name>
    <dbReference type="NCBI Taxonomy" id="104357"/>
    <lineage>
        <taxon>Eukaryota</taxon>
        <taxon>Fungi</taxon>
        <taxon>Dikarya</taxon>
        <taxon>Basidiomycota</taxon>
        <taxon>Agaricomycotina</taxon>
        <taxon>Agaricomycetes</taxon>
        <taxon>Agaricomycetidae</taxon>
        <taxon>Agaricales</taxon>
        <taxon>Pleurotineae</taxon>
        <taxon>Pleurotaceae</taxon>
        <taxon>Hohenbuehelia</taxon>
    </lineage>
</organism>
<reference evidence="3" key="1">
    <citation type="submission" date="2024-06" db="EMBL/GenBank/DDBJ databases">
        <title>Multi-omics analyses provide insights into the biosynthesis of the anticancer antibiotic pleurotin in Hohenbuehelia grisea.</title>
        <authorList>
            <person name="Weaver J.A."/>
            <person name="Alberti F."/>
        </authorList>
    </citation>
    <scope>NUCLEOTIDE SEQUENCE [LARGE SCALE GENOMIC DNA]</scope>
    <source>
        <strain evidence="3">T-177</strain>
    </source>
</reference>
<evidence type="ECO:0000313" key="3">
    <source>
        <dbReference type="Proteomes" id="UP001556367"/>
    </source>
</evidence>
<dbReference type="InterPro" id="IPR001810">
    <property type="entry name" value="F-box_dom"/>
</dbReference>
<feature type="domain" description="F-box" evidence="1">
    <location>
        <begin position="5"/>
        <end position="52"/>
    </location>
</feature>
<accession>A0ABR3IRV4</accession>
<dbReference type="Pfam" id="PF12937">
    <property type="entry name" value="F-box-like"/>
    <property type="match status" value="1"/>
</dbReference>
<dbReference type="EMBL" id="JASNQZ010000015">
    <property type="protein sequence ID" value="KAL0946040.1"/>
    <property type="molecule type" value="Genomic_DNA"/>
</dbReference>
<dbReference type="InterPro" id="IPR032675">
    <property type="entry name" value="LRR_dom_sf"/>
</dbReference>
<name>A0ABR3IRV4_9AGAR</name>
<evidence type="ECO:0000313" key="2">
    <source>
        <dbReference type="EMBL" id="KAL0946040.1"/>
    </source>
</evidence>
<keyword evidence="3" id="KW-1185">Reference proteome</keyword>
<dbReference type="InterPro" id="IPR036047">
    <property type="entry name" value="F-box-like_dom_sf"/>
</dbReference>
<gene>
    <name evidence="2" type="ORF">HGRIS_012315</name>
</gene>
<dbReference type="Proteomes" id="UP001556367">
    <property type="component" value="Unassembled WGS sequence"/>
</dbReference>
<dbReference type="SUPFAM" id="SSF52047">
    <property type="entry name" value="RNI-like"/>
    <property type="match status" value="1"/>
</dbReference>